<dbReference type="Proteomes" id="UP000269396">
    <property type="component" value="Unassembled WGS sequence"/>
</dbReference>
<evidence type="ECO:0000313" key="2">
    <source>
        <dbReference type="Proteomes" id="UP000269396"/>
    </source>
</evidence>
<keyword evidence="2" id="KW-1185">Reference proteome</keyword>
<accession>A0A3P8JWS3</accession>
<dbReference type="AlphaFoldDB" id="A0A3P8JWS3"/>
<gene>
    <name evidence="1" type="ORF">SMTD_LOCUS16794</name>
</gene>
<organism evidence="1 2">
    <name type="scientific">Schistosoma mattheei</name>
    <dbReference type="NCBI Taxonomy" id="31246"/>
    <lineage>
        <taxon>Eukaryota</taxon>
        <taxon>Metazoa</taxon>
        <taxon>Spiralia</taxon>
        <taxon>Lophotrochozoa</taxon>
        <taxon>Platyhelminthes</taxon>
        <taxon>Trematoda</taxon>
        <taxon>Digenea</taxon>
        <taxon>Strigeidida</taxon>
        <taxon>Schistosomatoidea</taxon>
        <taxon>Schistosomatidae</taxon>
        <taxon>Schistosoma</taxon>
    </lineage>
</organism>
<protein>
    <submittedName>
        <fullName evidence="1">Uncharacterized protein</fullName>
    </submittedName>
</protein>
<reference evidence="1 2" key="1">
    <citation type="submission" date="2018-11" db="EMBL/GenBank/DDBJ databases">
        <authorList>
            <consortium name="Pathogen Informatics"/>
        </authorList>
    </citation>
    <scope>NUCLEOTIDE SEQUENCE [LARGE SCALE GENOMIC DNA]</scope>
    <source>
        <strain>Denwood</strain>
        <strain evidence="2">Zambia</strain>
    </source>
</reference>
<evidence type="ECO:0000313" key="1">
    <source>
        <dbReference type="EMBL" id="VDP72379.1"/>
    </source>
</evidence>
<dbReference type="EMBL" id="UZAL01037698">
    <property type="protein sequence ID" value="VDP72379.1"/>
    <property type="molecule type" value="Genomic_DNA"/>
</dbReference>
<proteinExistence type="predicted"/>
<sequence length="34" mass="4116">MCNICLNIYTFILKTFRGFTLYNRFINRSLNIIV</sequence>
<name>A0A3P8JWS3_9TREM</name>